<dbReference type="Pfam" id="PF00512">
    <property type="entry name" value="HisKA"/>
    <property type="match status" value="1"/>
</dbReference>
<feature type="transmembrane region" description="Helical" evidence="7">
    <location>
        <begin position="184"/>
        <end position="203"/>
    </location>
</feature>
<dbReference type="AlphaFoldDB" id="A0A8J6JKQ5"/>
<proteinExistence type="predicted"/>
<evidence type="ECO:0000313" key="9">
    <source>
        <dbReference type="EMBL" id="MBC5735975.1"/>
    </source>
</evidence>
<dbReference type="EC" id="2.7.13.3" evidence="2"/>
<dbReference type="CDD" id="cd00082">
    <property type="entry name" value="HisKA"/>
    <property type="match status" value="1"/>
</dbReference>
<dbReference type="InterPro" id="IPR005467">
    <property type="entry name" value="His_kinase_dom"/>
</dbReference>
<keyword evidence="4" id="KW-0808">Transferase</keyword>
<evidence type="ECO:0000256" key="7">
    <source>
        <dbReference type="SAM" id="Phobius"/>
    </source>
</evidence>
<dbReference type="Proteomes" id="UP000607645">
    <property type="component" value="Unassembled WGS sequence"/>
</dbReference>
<protein>
    <recommendedName>
        <fullName evidence="2">histidine kinase</fullName>
        <ecNumber evidence="2">2.7.13.3</ecNumber>
    </recommendedName>
</protein>
<name>A0A8J6JKQ5_9FIRM</name>
<accession>A0A8J6JKQ5</accession>
<evidence type="ECO:0000256" key="6">
    <source>
        <dbReference type="ARBA" id="ARBA00023012"/>
    </source>
</evidence>
<sequence length="441" mass="47843">MAEHGGEEALFRRLRLRLTVLCIAATGVIVLGMSGAALAVSQIQLTAKAEAAFQSDVNAILYHLRSQTVVDHTWISQTEAGGNLTLYLELSGQPILYAAADGGGRRELVERARAAAWQGYGVDLSLEPDLRCQPDQTAFFFEDGGLARYRAAVAKVPQEKGWIGALVIQSMAEEERELAVQRTAFGAFTLAALVLLALFAWYFTGRAVRPLAESRRRQNEFIAAASHELRSPLAVIHASLSALKDAAPEKAEHFTQLADGECMRMSRLVGDMLALANADSGSWTMYLEDAEPETLLLDVAEGFEHAAREKGVRLAVALPEKALGRFRWDRQRMVQALTVLTDNGLSYTPAGGSLGMGVERAGSGVRFTVADTGPGIPDGEKERVFERFYRTDRARTDREHYGLGLCIAREIISLHGGTIRAEDTPGGGATFVVELPGEGRV</sequence>
<dbReference type="Pfam" id="PF02518">
    <property type="entry name" value="HATPase_c"/>
    <property type="match status" value="1"/>
</dbReference>
<evidence type="ECO:0000256" key="4">
    <source>
        <dbReference type="ARBA" id="ARBA00022679"/>
    </source>
</evidence>
<comment type="catalytic activity">
    <reaction evidence="1">
        <text>ATP + protein L-histidine = ADP + protein N-phospho-L-histidine.</text>
        <dbReference type="EC" id="2.7.13.3"/>
    </reaction>
</comment>
<keyword evidence="5 9" id="KW-0418">Kinase</keyword>
<dbReference type="InterPro" id="IPR036097">
    <property type="entry name" value="HisK_dim/P_sf"/>
</dbReference>
<reference evidence="9" key="1">
    <citation type="submission" date="2020-08" db="EMBL/GenBank/DDBJ databases">
        <title>Genome public.</title>
        <authorList>
            <person name="Liu C."/>
            <person name="Sun Q."/>
        </authorList>
    </citation>
    <scope>NUCLEOTIDE SEQUENCE</scope>
    <source>
        <strain evidence="9">NSJ-52</strain>
    </source>
</reference>
<dbReference type="GO" id="GO:0000155">
    <property type="term" value="F:phosphorelay sensor kinase activity"/>
    <property type="evidence" value="ECO:0007669"/>
    <property type="project" value="InterPro"/>
</dbReference>
<dbReference type="RefSeq" id="WP_155149504.1">
    <property type="nucleotide sequence ID" value="NZ_JACOPQ010000002.1"/>
</dbReference>
<organism evidence="9 10">
    <name type="scientific">Lawsonibacter faecis</name>
    <dbReference type="NCBI Taxonomy" id="2763052"/>
    <lineage>
        <taxon>Bacteria</taxon>
        <taxon>Bacillati</taxon>
        <taxon>Bacillota</taxon>
        <taxon>Clostridia</taxon>
        <taxon>Eubacteriales</taxon>
        <taxon>Oscillospiraceae</taxon>
        <taxon>Lawsonibacter</taxon>
    </lineage>
</organism>
<dbReference type="InterPro" id="IPR003594">
    <property type="entry name" value="HATPase_dom"/>
</dbReference>
<dbReference type="EMBL" id="JACOPQ010000002">
    <property type="protein sequence ID" value="MBC5735975.1"/>
    <property type="molecule type" value="Genomic_DNA"/>
</dbReference>
<dbReference type="SUPFAM" id="SSF55874">
    <property type="entry name" value="ATPase domain of HSP90 chaperone/DNA topoisomerase II/histidine kinase"/>
    <property type="match status" value="1"/>
</dbReference>
<dbReference type="Gene3D" id="1.10.287.130">
    <property type="match status" value="1"/>
</dbReference>
<dbReference type="InterPro" id="IPR004358">
    <property type="entry name" value="Sig_transdc_His_kin-like_C"/>
</dbReference>
<dbReference type="CDD" id="cd00075">
    <property type="entry name" value="HATPase"/>
    <property type="match status" value="1"/>
</dbReference>
<feature type="domain" description="Histidine kinase" evidence="8">
    <location>
        <begin position="224"/>
        <end position="439"/>
    </location>
</feature>
<evidence type="ECO:0000256" key="5">
    <source>
        <dbReference type="ARBA" id="ARBA00022777"/>
    </source>
</evidence>
<dbReference type="SUPFAM" id="SSF47384">
    <property type="entry name" value="Homodimeric domain of signal transducing histidine kinase"/>
    <property type="match status" value="1"/>
</dbReference>
<dbReference type="PANTHER" id="PTHR43711">
    <property type="entry name" value="TWO-COMPONENT HISTIDINE KINASE"/>
    <property type="match status" value="1"/>
</dbReference>
<dbReference type="InterPro" id="IPR050736">
    <property type="entry name" value="Sensor_HK_Regulatory"/>
</dbReference>
<evidence type="ECO:0000259" key="8">
    <source>
        <dbReference type="PROSITE" id="PS50109"/>
    </source>
</evidence>
<keyword evidence="7" id="KW-0472">Membrane</keyword>
<keyword evidence="3" id="KW-0597">Phosphoprotein</keyword>
<keyword evidence="7" id="KW-0812">Transmembrane</keyword>
<evidence type="ECO:0000256" key="2">
    <source>
        <dbReference type="ARBA" id="ARBA00012438"/>
    </source>
</evidence>
<dbReference type="InterPro" id="IPR003661">
    <property type="entry name" value="HisK_dim/P_dom"/>
</dbReference>
<dbReference type="PRINTS" id="PR00344">
    <property type="entry name" value="BCTRLSENSOR"/>
</dbReference>
<evidence type="ECO:0000256" key="3">
    <source>
        <dbReference type="ARBA" id="ARBA00022553"/>
    </source>
</evidence>
<dbReference type="SMART" id="SM00388">
    <property type="entry name" value="HisKA"/>
    <property type="match status" value="1"/>
</dbReference>
<feature type="transmembrane region" description="Helical" evidence="7">
    <location>
        <begin position="18"/>
        <end position="40"/>
    </location>
</feature>
<keyword evidence="7" id="KW-1133">Transmembrane helix</keyword>
<gene>
    <name evidence="9" type="ORF">H8S62_02965</name>
</gene>
<keyword evidence="10" id="KW-1185">Reference proteome</keyword>
<dbReference type="SMART" id="SM00387">
    <property type="entry name" value="HATPase_c"/>
    <property type="match status" value="1"/>
</dbReference>
<evidence type="ECO:0000313" key="10">
    <source>
        <dbReference type="Proteomes" id="UP000607645"/>
    </source>
</evidence>
<dbReference type="InterPro" id="IPR036890">
    <property type="entry name" value="HATPase_C_sf"/>
</dbReference>
<comment type="caution">
    <text evidence="9">The sequence shown here is derived from an EMBL/GenBank/DDBJ whole genome shotgun (WGS) entry which is preliminary data.</text>
</comment>
<dbReference type="PANTHER" id="PTHR43711:SF1">
    <property type="entry name" value="HISTIDINE KINASE 1"/>
    <property type="match status" value="1"/>
</dbReference>
<keyword evidence="6" id="KW-0902">Two-component regulatory system</keyword>
<dbReference type="Gene3D" id="3.30.565.10">
    <property type="entry name" value="Histidine kinase-like ATPase, C-terminal domain"/>
    <property type="match status" value="1"/>
</dbReference>
<evidence type="ECO:0000256" key="1">
    <source>
        <dbReference type="ARBA" id="ARBA00000085"/>
    </source>
</evidence>
<dbReference type="PROSITE" id="PS50109">
    <property type="entry name" value="HIS_KIN"/>
    <property type="match status" value="1"/>
</dbReference>